<evidence type="ECO:0000313" key="1">
    <source>
        <dbReference type="EMBL" id="KAH6942249.1"/>
    </source>
</evidence>
<accession>A0ACB7TBL4</accession>
<gene>
    <name evidence="1" type="ORF">HPB50_002069</name>
</gene>
<proteinExistence type="predicted"/>
<dbReference type="EMBL" id="CM023490">
    <property type="protein sequence ID" value="KAH6942249.1"/>
    <property type="molecule type" value="Genomic_DNA"/>
</dbReference>
<keyword evidence="2" id="KW-1185">Reference proteome</keyword>
<sequence length="248" mass="28536">MKLNPDHYAKYSYYPSQVDEEVLRKTRFRGPLNEDQQVLEVGCGPGKFTREFLLPHCQPCKRLVATDIHPGMVDYAKEHFSHEAIIYDVLDIATPNLSSFLERYGKFDRVFAFLTFHMVQNHRAAYANIAKLLKNQGECLVLAFSSYDYADVWADVYSTPKWKGRIPDPRNVFNCSFDFNYTKSTSQVEAEARDALRGTGLQCVSCEVQDSSWKYDDLDSIVDMLITVVPFKAIVPNEEWEDFRSLVA</sequence>
<protein>
    <submittedName>
        <fullName evidence="1">Uncharacterized protein</fullName>
    </submittedName>
</protein>
<name>A0ACB7TBL4_HYAAI</name>
<organism evidence="1 2">
    <name type="scientific">Hyalomma asiaticum</name>
    <name type="common">Tick</name>
    <dbReference type="NCBI Taxonomy" id="266040"/>
    <lineage>
        <taxon>Eukaryota</taxon>
        <taxon>Metazoa</taxon>
        <taxon>Ecdysozoa</taxon>
        <taxon>Arthropoda</taxon>
        <taxon>Chelicerata</taxon>
        <taxon>Arachnida</taxon>
        <taxon>Acari</taxon>
        <taxon>Parasitiformes</taxon>
        <taxon>Ixodida</taxon>
        <taxon>Ixodoidea</taxon>
        <taxon>Ixodidae</taxon>
        <taxon>Hyalomminae</taxon>
        <taxon>Hyalomma</taxon>
    </lineage>
</organism>
<dbReference type="Proteomes" id="UP000821845">
    <property type="component" value="Chromosome 10"/>
</dbReference>
<comment type="caution">
    <text evidence="1">The sequence shown here is derived from an EMBL/GenBank/DDBJ whole genome shotgun (WGS) entry which is preliminary data.</text>
</comment>
<reference evidence="1" key="1">
    <citation type="submission" date="2020-05" db="EMBL/GenBank/DDBJ databases">
        <title>Large-scale comparative analyses of tick genomes elucidate their genetic diversity and vector capacities.</title>
        <authorList>
            <person name="Jia N."/>
            <person name="Wang J."/>
            <person name="Shi W."/>
            <person name="Du L."/>
            <person name="Sun Y."/>
            <person name="Zhan W."/>
            <person name="Jiang J."/>
            <person name="Wang Q."/>
            <person name="Zhang B."/>
            <person name="Ji P."/>
            <person name="Sakyi L.B."/>
            <person name="Cui X."/>
            <person name="Yuan T."/>
            <person name="Jiang B."/>
            <person name="Yang W."/>
            <person name="Lam T.T.-Y."/>
            <person name="Chang Q."/>
            <person name="Ding S."/>
            <person name="Wang X."/>
            <person name="Zhu J."/>
            <person name="Ruan X."/>
            <person name="Zhao L."/>
            <person name="Wei J."/>
            <person name="Que T."/>
            <person name="Du C."/>
            <person name="Cheng J."/>
            <person name="Dai P."/>
            <person name="Han X."/>
            <person name="Huang E."/>
            <person name="Gao Y."/>
            <person name="Liu J."/>
            <person name="Shao H."/>
            <person name="Ye R."/>
            <person name="Li L."/>
            <person name="Wei W."/>
            <person name="Wang X."/>
            <person name="Wang C."/>
            <person name="Yang T."/>
            <person name="Huo Q."/>
            <person name="Li W."/>
            <person name="Guo W."/>
            <person name="Chen H."/>
            <person name="Zhou L."/>
            <person name="Ni X."/>
            <person name="Tian J."/>
            <person name="Zhou Y."/>
            <person name="Sheng Y."/>
            <person name="Liu T."/>
            <person name="Pan Y."/>
            <person name="Xia L."/>
            <person name="Li J."/>
            <person name="Zhao F."/>
            <person name="Cao W."/>
        </authorList>
    </citation>
    <scope>NUCLEOTIDE SEQUENCE</scope>
    <source>
        <strain evidence="1">Hyas-2018</strain>
    </source>
</reference>
<evidence type="ECO:0000313" key="2">
    <source>
        <dbReference type="Proteomes" id="UP000821845"/>
    </source>
</evidence>